<dbReference type="Proteomes" id="UP000182658">
    <property type="component" value="Unassembled WGS sequence"/>
</dbReference>
<dbReference type="OrthoDB" id="2537432at2759"/>
<protein>
    <submittedName>
        <fullName evidence="2">Uncharacterized protein</fullName>
    </submittedName>
</protein>
<dbReference type="Pfam" id="PF12223">
    <property type="entry name" value="DUF3602"/>
    <property type="match status" value="1"/>
</dbReference>
<dbReference type="PANTHER" id="PTHR34693">
    <property type="entry name" value="PROTEIN PAR32"/>
    <property type="match status" value="1"/>
</dbReference>
<name>A0A1J7J5Q4_9PEZI</name>
<organism evidence="2 3">
    <name type="scientific">Coniochaeta ligniaria NRRL 30616</name>
    <dbReference type="NCBI Taxonomy" id="1408157"/>
    <lineage>
        <taxon>Eukaryota</taxon>
        <taxon>Fungi</taxon>
        <taxon>Dikarya</taxon>
        <taxon>Ascomycota</taxon>
        <taxon>Pezizomycotina</taxon>
        <taxon>Sordariomycetes</taxon>
        <taxon>Sordariomycetidae</taxon>
        <taxon>Coniochaetales</taxon>
        <taxon>Coniochaetaceae</taxon>
        <taxon>Coniochaeta</taxon>
    </lineage>
</organism>
<accession>A0A1J7J5Q4</accession>
<gene>
    <name evidence="2" type="ORF">CONLIGDRAFT_675669</name>
</gene>
<dbReference type="InterPro" id="IPR022024">
    <property type="entry name" value="DUF3602"/>
</dbReference>
<proteinExistence type="predicted"/>
<dbReference type="PANTHER" id="PTHR34693:SF3">
    <property type="match status" value="1"/>
</dbReference>
<feature type="region of interest" description="Disordered" evidence="1">
    <location>
        <begin position="1"/>
        <end position="114"/>
    </location>
</feature>
<reference evidence="2 3" key="1">
    <citation type="submission" date="2016-10" db="EMBL/GenBank/DDBJ databases">
        <title>Draft genome sequence of Coniochaeta ligniaria NRRL30616, a lignocellulolytic fungus for bioabatement of inhibitors in plant biomass hydrolysates.</title>
        <authorList>
            <consortium name="DOE Joint Genome Institute"/>
            <person name="Jimenez D.J."/>
            <person name="Hector R.E."/>
            <person name="Riley R."/>
            <person name="Sun H."/>
            <person name="Grigoriev I.V."/>
            <person name="Van Elsas J.D."/>
            <person name="Nichols N.N."/>
        </authorList>
    </citation>
    <scope>NUCLEOTIDE SEQUENCE [LARGE SCALE GENOMIC DNA]</scope>
    <source>
        <strain evidence="2 3">NRRL 30616</strain>
    </source>
</reference>
<keyword evidence="3" id="KW-1185">Reference proteome</keyword>
<dbReference type="AlphaFoldDB" id="A0A1J7J5Q4"/>
<evidence type="ECO:0000256" key="1">
    <source>
        <dbReference type="SAM" id="MobiDB-lite"/>
    </source>
</evidence>
<dbReference type="EMBL" id="KV875093">
    <property type="protein sequence ID" value="OIW34707.1"/>
    <property type="molecule type" value="Genomic_DNA"/>
</dbReference>
<dbReference type="InParanoid" id="A0A1J7J5Q4"/>
<dbReference type="InterPro" id="IPR053203">
    <property type="entry name" value="Cisplatin_resist-associated"/>
</dbReference>
<sequence>MVGSRPATPEVSHGRGGAGNIAPDDTPYGDGEVVRAGPEGSHDDGAFSTGRGGAANIGDAGRTSTSRKDADIIPEAAVRPSSENTDFHTGRGGAGNEHLAPGKEHATRVTDGAVTPKGLADKLKHKLFGSFGKK</sequence>
<evidence type="ECO:0000313" key="3">
    <source>
        <dbReference type="Proteomes" id="UP000182658"/>
    </source>
</evidence>
<evidence type="ECO:0000313" key="2">
    <source>
        <dbReference type="EMBL" id="OIW34707.1"/>
    </source>
</evidence>